<dbReference type="EMBL" id="JBHRRZ010000003">
    <property type="protein sequence ID" value="MFC2947116.1"/>
    <property type="molecule type" value="Genomic_DNA"/>
</dbReference>
<name>A0ABV7A225_9BACI</name>
<dbReference type="Pfam" id="PF10776">
    <property type="entry name" value="DUF2600"/>
    <property type="match status" value="1"/>
</dbReference>
<keyword evidence="2" id="KW-1185">Reference proteome</keyword>
<dbReference type="Proteomes" id="UP001595387">
    <property type="component" value="Unassembled WGS sequence"/>
</dbReference>
<organism evidence="1 2">
    <name type="scientific">Virgibacillus sediminis</name>
    <dbReference type="NCBI Taxonomy" id="202260"/>
    <lineage>
        <taxon>Bacteria</taxon>
        <taxon>Bacillati</taxon>
        <taxon>Bacillota</taxon>
        <taxon>Bacilli</taxon>
        <taxon>Bacillales</taxon>
        <taxon>Bacillaceae</taxon>
        <taxon>Virgibacillus</taxon>
    </lineage>
</organism>
<accession>A0ABV7A225</accession>
<sequence length="356" mass="41374">MAKHIPTRAVTLMKSVYQQVFPAVDKELSYWRKRAEEIPDRELRNQALSSMEAKRFHCQGGAVYSLLAGAKHVEAVRFIVAYQTISDYLDNLCDRSTSMNPEDFCLLHEAMSDALKPGTKTKNYYLLREEQDDGGYLAELVRTCQESLGMLDNYQMVEGHLLELQGLYADLQVHKHVRKEERMPRLTSWYKGYEAKFPDLDWHEFAASAGSTLGIFCLISYGLSGNLNETMAKDIIHGYFPYIQGIHILLDYFIDQQEDQEEGDLNFCNYYENYSRMRERFLYFIQQAEDRGRRLPDPGFHQMVVEGLVGLYLGDPKVNGLQYGPEMKRKLVKRGWRSRFFHLNTKLYYQLNGGRG</sequence>
<dbReference type="InterPro" id="IPR019712">
    <property type="entry name" value="YtpB-like"/>
</dbReference>
<gene>
    <name evidence="1" type="ORF">ACFODW_01890</name>
</gene>
<reference evidence="2" key="1">
    <citation type="journal article" date="2019" name="Int. J. Syst. Evol. Microbiol.">
        <title>The Global Catalogue of Microorganisms (GCM) 10K type strain sequencing project: providing services to taxonomists for standard genome sequencing and annotation.</title>
        <authorList>
            <consortium name="The Broad Institute Genomics Platform"/>
            <consortium name="The Broad Institute Genome Sequencing Center for Infectious Disease"/>
            <person name="Wu L."/>
            <person name="Ma J."/>
        </authorList>
    </citation>
    <scope>NUCLEOTIDE SEQUENCE [LARGE SCALE GENOMIC DNA]</scope>
    <source>
        <strain evidence="2">KCTC 13193</strain>
    </source>
</reference>
<dbReference type="RefSeq" id="WP_390302115.1">
    <property type="nucleotide sequence ID" value="NZ_JBHRRZ010000003.1"/>
</dbReference>
<evidence type="ECO:0000313" key="2">
    <source>
        <dbReference type="Proteomes" id="UP001595387"/>
    </source>
</evidence>
<proteinExistence type="predicted"/>
<evidence type="ECO:0000313" key="1">
    <source>
        <dbReference type="EMBL" id="MFC2947116.1"/>
    </source>
</evidence>
<comment type="caution">
    <text evidence="1">The sequence shown here is derived from an EMBL/GenBank/DDBJ whole genome shotgun (WGS) entry which is preliminary data.</text>
</comment>
<protein>
    <submittedName>
        <fullName evidence="1">Tetraprenyl-beta-curcumene synthase family protein</fullName>
    </submittedName>
</protein>